<dbReference type="EMBL" id="ML977143">
    <property type="protein sequence ID" value="KAF1989889.1"/>
    <property type="molecule type" value="Genomic_DNA"/>
</dbReference>
<feature type="compositionally biased region" description="Basic and acidic residues" evidence="1">
    <location>
        <begin position="7"/>
        <end position="18"/>
    </location>
</feature>
<keyword evidence="3" id="KW-1185">Reference proteome</keyword>
<feature type="region of interest" description="Disordered" evidence="1">
    <location>
        <begin position="1"/>
        <end position="20"/>
    </location>
</feature>
<gene>
    <name evidence="2" type="ORF">K402DRAFT_242559</name>
</gene>
<accession>A0A6G1HA49</accession>
<dbReference type="AlphaFoldDB" id="A0A6G1HA49"/>
<evidence type="ECO:0000256" key="1">
    <source>
        <dbReference type="SAM" id="MobiDB-lite"/>
    </source>
</evidence>
<name>A0A6G1HA49_9PEZI</name>
<dbReference type="Proteomes" id="UP000800041">
    <property type="component" value="Unassembled WGS sequence"/>
</dbReference>
<evidence type="ECO:0000313" key="2">
    <source>
        <dbReference type="EMBL" id="KAF1989889.1"/>
    </source>
</evidence>
<reference evidence="2" key="1">
    <citation type="journal article" date="2020" name="Stud. Mycol.">
        <title>101 Dothideomycetes genomes: a test case for predicting lifestyles and emergence of pathogens.</title>
        <authorList>
            <person name="Haridas S."/>
            <person name="Albert R."/>
            <person name="Binder M."/>
            <person name="Bloem J."/>
            <person name="Labutti K."/>
            <person name="Salamov A."/>
            <person name="Andreopoulos B."/>
            <person name="Baker S."/>
            <person name="Barry K."/>
            <person name="Bills G."/>
            <person name="Bluhm B."/>
            <person name="Cannon C."/>
            <person name="Castanera R."/>
            <person name="Culley D."/>
            <person name="Daum C."/>
            <person name="Ezra D."/>
            <person name="Gonzalez J."/>
            <person name="Henrissat B."/>
            <person name="Kuo A."/>
            <person name="Liang C."/>
            <person name="Lipzen A."/>
            <person name="Lutzoni F."/>
            <person name="Magnuson J."/>
            <person name="Mondo S."/>
            <person name="Nolan M."/>
            <person name="Ohm R."/>
            <person name="Pangilinan J."/>
            <person name="Park H.-J."/>
            <person name="Ramirez L."/>
            <person name="Alfaro M."/>
            <person name="Sun H."/>
            <person name="Tritt A."/>
            <person name="Yoshinaga Y."/>
            <person name="Zwiers L.-H."/>
            <person name="Turgeon B."/>
            <person name="Goodwin S."/>
            <person name="Spatafora J."/>
            <person name="Crous P."/>
            <person name="Grigoriev I."/>
        </authorList>
    </citation>
    <scope>NUCLEOTIDE SEQUENCE</scope>
    <source>
        <strain evidence="2">CBS 113979</strain>
    </source>
</reference>
<proteinExistence type="predicted"/>
<organism evidence="2 3">
    <name type="scientific">Aulographum hederae CBS 113979</name>
    <dbReference type="NCBI Taxonomy" id="1176131"/>
    <lineage>
        <taxon>Eukaryota</taxon>
        <taxon>Fungi</taxon>
        <taxon>Dikarya</taxon>
        <taxon>Ascomycota</taxon>
        <taxon>Pezizomycotina</taxon>
        <taxon>Dothideomycetes</taxon>
        <taxon>Pleosporomycetidae</taxon>
        <taxon>Aulographales</taxon>
        <taxon>Aulographaceae</taxon>
    </lineage>
</organism>
<protein>
    <submittedName>
        <fullName evidence="2">Uncharacterized protein</fullName>
    </submittedName>
</protein>
<sequence>MSYGIDSEQRLRDARSETGRGTLSSDLCVYLCRLQEALGDAACQIARKQLIRSERGVINRGNTTTPSLEKELCQPKKVPRSRGTELISNLPSVLREARLAPCCRSSGSREMCLVEDITAVLSRLHDICFCQLQKVSALTEYWSDPESLFRVKKSTIGRATAQAGHHNI</sequence>
<evidence type="ECO:0000313" key="3">
    <source>
        <dbReference type="Proteomes" id="UP000800041"/>
    </source>
</evidence>